<accession>A0A5C6AZK3</accession>
<dbReference type="Proteomes" id="UP000320176">
    <property type="component" value="Unassembled WGS sequence"/>
</dbReference>
<organism evidence="2 3">
    <name type="scientific">Stieleria varia</name>
    <dbReference type="NCBI Taxonomy" id="2528005"/>
    <lineage>
        <taxon>Bacteria</taxon>
        <taxon>Pseudomonadati</taxon>
        <taxon>Planctomycetota</taxon>
        <taxon>Planctomycetia</taxon>
        <taxon>Pirellulales</taxon>
        <taxon>Pirellulaceae</taxon>
        <taxon>Stieleria</taxon>
    </lineage>
</organism>
<evidence type="ECO:0000313" key="3">
    <source>
        <dbReference type="Proteomes" id="UP000320176"/>
    </source>
</evidence>
<evidence type="ECO:0000313" key="2">
    <source>
        <dbReference type="EMBL" id="TWU04456.1"/>
    </source>
</evidence>
<dbReference type="EMBL" id="SJPN01000003">
    <property type="protein sequence ID" value="TWU04456.1"/>
    <property type="molecule type" value="Genomic_DNA"/>
</dbReference>
<gene>
    <name evidence="2" type="ORF">Pla52n_24970</name>
</gene>
<evidence type="ECO:0000256" key="1">
    <source>
        <dbReference type="SAM" id="MobiDB-lite"/>
    </source>
</evidence>
<keyword evidence="3" id="KW-1185">Reference proteome</keyword>
<feature type="region of interest" description="Disordered" evidence="1">
    <location>
        <begin position="1"/>
        <end position="41"/>
    </location>
</feature>
<proteinExistence type="predicted"/>
<reference evidence="2 3" key="1">
    <citation type="submission" date="2019-02" db="EMBL/GenBank/DDBJ databases">
        <title>Deep-cultivation of Planctomycetes and their phenomic and genomic characterization uncovers novel biology.</title>
        <authorList>
            <person name="Wiegand S."/>
            <person name="Jogler M."/>
            <person name="Boedeker C."/>
            <person name="Pinto D."/>
            <person name="Vollmers J."/>
            <person name="Rivas-Marin E."/>
            <person name="Kohn T."/>
            <person name="Peeters S.H."/>
            <person name="Heuer A."/>
            <person name="Rast P."/>
            <person name="Oberbeckmann S."/>
            <person name="Bunk B."/>
            <person name="Jeske O."/>
            <person name="Meyerdierks A."/>
            <person name="Storesund J.E."/>
            <person name="Kallscheuer N."/>
            <person name="Luecker S."/>
            <person name="Lage O.M."/>
            <person name="Pohl T."/>
            <person name="Merkel B.J."/>
            <person name="Hornburger P."/>
            <person name="Mueller R.-W."/>
            <person name="Bruemmer F."/>
            <person name="Labrenz M."/>
            <person name="Spormann A.M."/>
            <person name="Op Den Camp H."/>
            <person name="Overmann J."/>
            <person name="Amann R."/>
            <person name="Jetten M.S.M."/>
            <person name="Mascher T."/>
            <person name="Medema M.H."/>
            <person name="Devos D.P."/>
            <person name="Kaster A.-K."/>
            <person name="Ovreas L."/>
            <person name="Rohde M."/>
            <person name="Galperin M.Y."/>
            <person name="Jogler C."/>
        </authorList>
    </citation>
    <scope>NUCLEOTIDE SEQUENCE [LARGE SCALE GENOMIC DNA]</scope>
    <source>
        <strain evidence="2 3">Pla52n</strain>
    </source>
</reference>
<name>A0A5C6AZK3_9BACT</name>
<feature type="compositionally biased region" description="Basic and acidic residues" evidence="1">
    <location>
        <begin position="19"/>
        <end position="29"/>
    </location>
</feature>
<comment type="caution">
    <text evidence="2">The sequence shown here is derived from an EMBL/GenBank/DDBJ whole genome shotgun (WGS) entry which is preliminary data.</text>
</comment>
<sequence length="74" mass="8392">MFDRRRNGKPRGKSVLGNDRPERPQHDPNDSGVASGKLLHRTLERPCKMRKVLRRGPLTQSLVIVLADHLDKGL</sequence>
<feature type="compositionally biased region" description="Basic residues" evidence="1">
    <location>
        <begin position="1"/>
        <end position="12"/>
    </location>
</feature>
<protein>
    <submittedName>
        <fullName evidence="2">Uncharacterized protein</fullName>
    </submittedName>
</protein>
<dbReference type="AlphaFoldDB" id="A0A5C6AZK3"/>